<dbReference type="Pfam" id="PF24626">
    <property type="entry name" value="SH3_Tf2-1"/>
    <property type="match status" value="1"/>
</dbReference>
<dbReference type="InterPro" id="IPR056924">
    <property type="entry name" value="SH3_Tf2-1"/>
</dbReference>
<dbReference type="EMBL" id="AVOT02071754">
    <property type="protein sequence ID" value="MBW0561946.1"/>
    <property type="molecule type" value="Genomic_DNA"/>
</dbReference>
<evidence type="ECO:0000313" key="2">
    <source>
        <dbReference type="EMBL" id="MBW0561946.1"/>
    </source>
</evidence>
<dbReference type="AlphaFoldDB" id="A0A9Q3JHH7"/>
<proteinExistence type="predicted"/>
<feature type="domain" description="Tf2-1-like SH3-like" evidence="1">
    <location>
        <begin position="54"/>
        <end position="115"/>
    </location>
</feature>
<dbReference type="Proteomes" id="UP000765509">
    <property type="component" value="Unassembled WGS sequence"/>
</dbReference>
<protein>
    <recommendedName>
        <fullName evidence="1">Tf2-1-like SH3-like domain-containing protein</fullName>
    </recommendedName>
</protein>
<evidence type="ECO:0000259" key="1">
    <source>
        <dbReference type="Pfam" id="PF24626"/>
    </source>
</evidence>
<reference evidence="2" key="1">
    <citation type="submission" date="2021-03" db="EMBL/GenBank/DDBJ databases">
        <title>Draft genome sequence of rust myrtle Austropuccinia psidii MF-1, a brazilian biotype.</title>
        <authorList>
            <person name="Quecine M.C."/>
            <person name="Pachon D.M.R."/>
            <person name="Bonatelli M.L."/>
            <person name="Correr F.H."/>
            <person name="Franceschini L.M."/>
            <person name="Leite T.F."/>
            <person name="Margarido G.R.A."/>
            <person name="Almeida C.A."/>
            <person name="Ferrarezi J.A."/>
            <person name="Labate C.A."/>
        </authorList>
    </citation>
    <scope>NUCLEOTIDE SEQUENCE</scope>
    <source>
        <strain evidence="2">MF-1</strain>
    </source>
</reference>
<accession>A0A9Q3JHH7</accession>
<comment type="caution">
    <text evidence="2">The sequence shown here is derived from an EMBL/GenBank/DDBJ whole genome shotgun (WGS) entry which is preliminary data.</text>
</comment>
<sequence>MFKKHLVDSHPTASRFELFLDKVRHHANQSINASFEYAKQKCDKSDKTPEFKVGDLILVSTLKFNNIKGQKGLIYSFEGPFIIKALHGTNAVKVQLSGELESKQPTFHVSLIKHYTSSEKELFPLTNETP</sequence>
<evidence type="ECO:0000313" key="3">
    <source>
        <dbReference type="Proteomes" id="UP000765509"/>
    </source>
</evidence>
<keyword evidence="3" id="KW-1185">Reference proteome</keyword>
<organism evidence="2 3">
    <name type="scientific">Austropuccinia psidii MF-1</name>
    <dbReference type="NCBI Taxonomy" id="1389203"/>
    <lineage>
        <taxon>Eukaryota</taxon>
        <taxon>Fungi</taxon>
        <taxon>Dikarya</taxon>
        <taxon>Basidiomycota</taxon>
        <taxon>Pucciniomycotina</taxon>
        <taxon>Pucciniomycetes</taxon>
        <taxon>Pucciniales</taxon>
        <taxon>Sphaerophragmiaceae</taxon>
        <taxon>Austropuccinia</taxon>
    </lineage>
</organism>
<name>A0A9Q3JHH7_9BASI</name>
<gene>
    <name evidence="2" type="ORF">O181_101661</name>
</gene>